<name>X1IA38_9ZZZZ</name>
<comment type="caution">
    <text evidence="1">The sequence shown here is derived from an EMBL/GenBank/DDBJ whole genome shotgun (WGS) entry which is preliminary data.</text>
</comment>
<gene>
    <name evidence="1" type="ORF">S03H2_50540</name>
</gene>
<dbReference type="AlphaFoldDB" id="X1IA38"/>
<organism evidence="1">
    <name type="scientific">marine sediment metagenome</name>
    <dbReference type="NCBI Taxonomy" id="412755"/>
    <lineage>
        <taxon>unclassified sequences</taxon>
        <taxon>metagenomes</taxon>
        <taxon>ecological metagenomes</taxon>
    </lineage>
</organism>
<evidence type="ECO:0000313" key="1">
    <source>
        <dbReference type="EMBL" id="GAH66145.1"/>
    </source>
</evidence>
<proteinExistence type="predicted"/>
<sequence>MNLDKNLLNEILNQIKIKLGNKRQIMYCDLISYIARSKLKGNSYDKIIIWCTYNIRLGKLYINF</sequence>
<accession>X1IA38</accession>
<reference evidence="1" key="1">
    <citation type="journal article" date="2014" name="Front. Microbiol.">
        <title>High frequency of phylogenetically diverse reductive dehalogenase-homologous genes in deep subseafloor sedimentary metagenomes.</title>
        <authorList>
            <person name="Kawai M."/>
            <person name="Futagami T."/>
            <person name="Toyoda A."/>
            <person name="Takaki Y."/>
            <person name="Nishi S."/>
            <person name="Hori S."/>
            <person name="Arai W."/>
            <person name="Tsubouchi T."/>
            <person name="Morono Y."/>
            <person name="Uchiyama I."/>
            <person name="Ito T."/>
            <person name="Fujiyama A."/>
            <person name="Inagaki F."/>
            <person name="Takami H."/>
        </authorList>
    </citation>
    <scope>NUCLEOTIDE SEQUENCE</scope>
    <source>
        <strain evidence="1">Expedition CK06-06</strain>
    </source>
</reference>
<dbReference type="EMBL" id="BARU01032009">
    <property type="protein sequence ID" value="GAH66145.1"/>
    <property type="molecule type" value="Genomic_DNA"/>
</dbReference>
<protein>
    <submittedName>
        <fullName evidence="1">Uncharacterized protein</fullName>
    </submittedName>
</protein>